<organism evidence="2 3">
    <name type="scientific">Solanum bulbocastanum</name>
    <name type="common">Wild potato</name>
    <dbReference type="NCBI Taxonomy" id="147425"/>
    <lineage>
        <taxon>Eukaryota</taxon>
        <taxon>Viridiplantae</taxon>
        <taxon>Streptophyta</taxon>
        <taxon>Embryophyta</taxon>
        <taxon>Tracheophyta</taxon>
        <taxon>Spermatophyta</taxon>
        <taxon>Magnoliopsida</taxon>
        <taxon>eudicotyledons</taxon>
        <taxon>Gunneridae</taxon>
        <taxon>Pentapetalae</taxon>
        <taxon>asterids</taxon>
        <taxon>lamiids</taxon>
        <taxon>Solanales</taxon>
        <taxon>Solanaceae</taxon>
        <taxon>Solanoideae</taxon>
        <taxon>Solaneae</taxon>
        <taxon>Solanum</taxon>
    </lineage>
</organism>
<evidence type="ECO:0000313" key="3">
    <source>
        <dbReference type="Proteomes" id="UP001371456"/>
    </source>
</evidence>
<proteinExistence type="predicted"/>
<sequence>MSPGMSLDHFIEQQRSDVASIKNQIHLLRYGNPEPREAKSFPTRSTPFSTCSQRYSPLEPAFSFSFAKPHKEEPEFDIAKLLWERKDAMDAQKRVEEAQARSKCKKATDPKL</sequence>
<evidence type="ECO:0000256" key="1">
    <source>
        <dbReference type="SAM" id="MobiDB-lite"/>
    </source>
</evidence>
<dbReference type="EMBL" id="JBANQN010000012">
    <property type="protein sequence ID" value="KAK6773833.1"/>
    <property type="molecule type" value="Genomic_DNA"/>
</dbReference>
<gene>
    <name evidence="2" type="ORF">RDI58_029072</name>
</gene>
<feature type="region of interest" description="Disordered" evidence="1">
    <location>
        <begin position="29"/>
        <end position="52"/>
    </location>
</feature>
<accession>A0AAN8Y1R9</accession>
<protein>
    <submittedName>
        <fullName evidence="2">Uncharacterized protein</fullName>
    </submittedName>
</protein>
<keyword evidence="3" id="KW-1185">Reference proteome</keyword>
<feature type="region of interest" description="Disordered" evidence="1">
    <location>
        <begin position="89"/>
        <end position="112"/>
    </location>
</feature>
<comment type="caution">
    <text evidence="2">The sequence shown here is derived from an EMBL/GenBank/DDBJ whole genome shotgun (WGS) entry which is preliminary data.</text>
</comment>
<name>A0AAN8Y1R9_SOLBU</name>
<dbReference type="Proteomes" id="UP001371456">
    <property type="component" value="Unassembled WGS sequence"/>
</dbReference>
<reference evidence="2 3" key="1">
    <citation type="submission" date="2024-02" db="EMBL/GenBank/DDBJ databases">
        <title>de novo genome assembly of Solanum bulbocastanum strain 11H21.</title>
        <authorList>
            <person name="Hosaka A.J."/>
        </authorList>
    </citation>
    <scope>NUCLEOTIDE SEQUENCE [LARGE SCALE GENOMIC DNA]</scope>
    <source>
        <tissue evidence="2">Young leaves</tissue>
    </source>
</reference>
<evidence type="ECO:0000313" key="2">
    <source>
        <dbReference type="EMBL" id="KAK6773833.1"/>
    </source>
</evidence>
<feature type="compositionally biased region" description="Polar residues" evidence="1">
    <location>
        <begin position="42"/>
        <end position="52"/>
    </location>
</feature>
<dbReference type="AlphaFoldDB" id="A0AAN8Y1R9"/>